<dbReference type="InterPro" id="IPR007446">
    <property type="entry name" value="PilP"/>
</dbReference>
<evidence type="ECO:0000313" key="1">
    <source>
        <dbReference type="EMBL" id="GGO65697.1"/>
    </source>
</evidence>
<dbReference type="AlphaFoldDB" id="A0A918DGS9"/>
<dbReference type="Proteomes" id="UP000606935">
    <property type="component" value="Unassembled WGS sequence"/>
</dbReference>
<dbReference type="Pfam" id="PF04351">
    <property type="entry name" value="PilP"/>
    <property type="match status" value="1"/>
</dbReference>
<accession>A0A918DGS9</accession>
<reference evidence="1" key="1">
    <citation type="journal article" date="2014" name="Int. J. Syst. Evol. Microbiol.">
        <title>Complete genome sequence of Corynebacterium casei LMG S-19264T (=DSM 44701T), isolated from a smear-ripened cheese.</title>
        <authorList>
            <consortium name="US DOE Joint Genome Institute (JGI-PGF)"/>
            <person name="Walter F."/>
            <person name="Albersmeier A."/>
            <person name="Kalinowski J."/>
            <person name="Ruckert C."/>
        </authorList>
    </citation>
    <scope>NUCLEOTIDE SEQUENCE</scope>
    <source>
        <strain evidence="1">CGMCC 1.7086</strain>
    </source>
</reference>
<keyword evidence="2" id="KW-1185">Reference proteome</keyword>
<reference evidence="1" key="2">
    <citation type="submission" date="2020-09" db="EMBL/GenBank/DDBJ databases">
        <authorList>
            <person name="Sun Q."/>
            <person name="Zhou Y."/>
        </authorList>
    </citation>
    <scope>NUCLEOTIDE SEQUENCE</scope>
    <source>
        <strain evidence="1">CGMCC 1.7086</strain>
    </source>
</reference>
<gene>
    <name evidence="1" type="primary">pilP</name>
    <name evidence="1" type="ORF">GCM10010982_08110</name>
</gene>
<protein>
    <submittedName>
        <fullName evidence="1">Pilus assembly protein PilP</fullName>
    </submittedName>
</protein>
<dbReference type="PIRSF" id="PIRSF016481">
    <property type="entry name" value="Pilus_assembly_PilP"/>
    <property type="match status" value="1"/>
</dbReference>
<name>A0A918DGS9_9ALTE</name>
<dbReference type="EMBL" id="BMLS01000001">
    <property type="protein sequence ID" value="GGO65697.1"/>
    <property type="molecule type" value="Genomic_DNA"/>
</dbReference>
<dbReference type="Gene3D" id="2.30.30.830">
    <property type="match status" value="1"/>
</dbReference>
<dbReference type="RefSeq" id="WP_188690648.1">
    <property type="nucleotide sequence ID" value="NZ_BMLS01000001.1"/>
</dbReference>
<dbReference type="PROSITE" id="PS51257">
    <property type="entry name" value="PROKAR_LIPOPROTEIN"/>
    <property type="match status" value="1"/>
</dbReference>
<proteinExistence type="predicted"/>
<sequence length="179" mass="19780">MKRYVLGLIAAGTLMGCQSDMQDLQDFVVQVKQSTQISIEPYPTFSKTPAFEYQVADKRSPFQRLSGITAETIQTAKANCLQPDFSRAKQPLEQYGTDALSIKGFFTRQQQTWALIQANDGTLHKAKAGDHLGLFFGRITSIRDGKVSIIEMLPDGTGCWQEKQATLTVSQAAGEQKNV</sequence>
<evidence type="ECO:0000313" key="2">
    <source>
        <dbReference type="Proteomes" id="UP000606935"/>
    </source>
</evidence>
<comment type="caution">
    <text evidence="1">The sequence shown here is derived from an EMBL/GenBank/DDBJ whole genome shotgun (WGS) entry which is preliminary data.</text>
</comment>
<organism evidence="1 2">
    <name type="scientific">Bowmanella pacifica</name>
    <dbReference type="NCBI Taxonomy" id="502051"/>
    <lineage>
        <taxon>Bacteria</taxon>
        <taxon>Pseudomonadati</taxon>
        <taxon>Pseudomonadota</taxon>
        <taxon>Gammaproteobacteria</taxon>
        <taxon>Alteromonadales</taxon>
        <taxon>Alteromonadaceae</taxon>
        <taxon>Bowmanella</taxon>
    </lineage>
</organism>